<dbReference type="STRING" id="134849.SAMN05443668_105528"/>
<dbReference type="AlphaFoldDB" id="A0A1M7QWS6"/>
<name>A0A1M7QWS6_9ACTN</name>
<dbReference type="EMBL" id="FRCS01000005">
    <property type="protein sequence ID" value="SHN36471.1"/>
    <property type="molecule type" value="Genomic_DNA"/>
</dbReference>
<reference evidence="3 4" key="1">
    <citation type="submission" date="2016-11" db="EMBL/GenBank/DDBJ databases">
        <authorList>
            <person name="Jaros S."/>
            <person name="Januszkiewicz K."/>
            <person name="Wedrychowicz H."/>
        </authorList>
    </citation>
    <scope>NUCLEOTIDE SEQUENCE [LARGE SCALE GENOMIC DNA]</scope>
    <source>
        <strain evidence="3 4">DSM 46144</strain>
    </source>
</reference>
<feature type="transmembrane region" description="Helical" evidence="2">
    <location>
        <begin position="144"/>
        <end position="167"/>
    </location>
</feature>
<evidence type="ECO:0000313" key="4">
    <source>
        <dbReference type="Proteomes" id="UP000184440"/>
    </source>
</evidence>
<feature type="compositionally biased region" description="Low complexity" evidence="1">
    <location>
        <begin position="46"/>
        <end position="63"/>
    </location>
</feature>
<evidence type="ECO:0000313" key="3">
    <source>
        <dbReference type="EMBL" id="SHN36471.1"/>
    </source>
</evidence>
<accession>A0A1M7QWS6</accession>
<keyword evidence="2" id="KW-1133">Transmembrane helix</keyword>
<organism evidence="3 4">
    <name type="scientific">Cryptosporangium aurantiacum</name>
    <dbReference type="NCBI Taxonomy" id="134849"/>
    <lineage>
        <taxon>Bacteria</taxon>
        <taxon>Bacillati</taxon>
        <taxon>Actinomycetota</taxon>
        <taxon>Actinomycetes</taxon>
        <taxon>Cryptosporangiales</taxon>
        <taxon>Cryptosporangiaceae</taxon>
        <taxon>Cryptosporangium</taxon>
    </lineage>
</organism>
<feature type="transmembrane region" description="Helical" evidence="2">
    <location>
        <begin position="87"/>
        <end position="116"/>
    </location>
</feature>
<keyword evidence="4" id="KW-1185">Reference proteome</keyword>
<sequence>MTEAPPPVKGSPSPWARPVPGQTPPEVGLASPTPEVLETPRPAPGPAVAAPGAAVGGWPAAGPLPGPQEGIERHPADPDETPSTKAWAVLALGVVGLLLMFCGGGLAPGLAGLALVRPARAELTASAGFLTGGRALRAGEIMSWIAVAVSAIVIVAVVIGLLIGSVGNGPQYDENVN</sequence>
<feature type="region of interest" description="Disordered" evidence="1">
    <location>
        <begin position="1"/>
        <end position="80"/>
    </location>
</feature>
<keyword evidence="2" id="KW-0472">Membrane</keyword>
<evidence type="ECO:0008006" key="5">
    <source>
        <dbReference type="Google" id="ProtNLM"/>
    </source>
</evidence>
<evidence type="ECO:0000256" key="1">
    <source>
        <dbReference type="SAM" id="MobiDB-lite"/>
    </source>
</evidence>
<dbReference type="RefSeq" id="WP_218617650.1">
    <property type="nucleotide sequence ID" value="NZ_FRCS01000005.1"/>
</dbReference>
<feature type="compositionally biased region" description="Pro residues" evidence="1">
    <location>
        <begin position="1"/>
        <end position="23"/>
    </location>
</feature>
<protein>
    <recommendedName>
        <fullName evidence="5">DUF4190 domain-containing protein</fullName>
    </recommendedName>
</protein>
<gene>
    <name evidence="3" type="ORF">SAMN05443668_105528</name>
</gene>
<dbReference type="Proteomes" id="UP000184440">
    <property type="component" value="Unassembled WGS sequence"/>
</dbReference>
<evidence type="ECO:0000256" key="2">
    <source>
        <dbReference type="SAM" id="Phobius"/>
    </source>
</evidence>
<keyword evidence="2" id="KW-0812">Transmembrane</keyword>
<proteinExistence type="predicted"/>